<comment type="caution">
    <text evidence="2">The sequence shown here is derived from an EMBL/GenBank/DDBJ whole genome shotgun (WGS) entry which is preliminary data.</text>
</comment>
<feature type="transmembrane region" description="Helical" evidence="1">
    <location>
        <begin position="21"/>
        <end position="44"/>
    </location>
</feature>
<name>S7XGF2_STRMT</name>
<reference evidence="2 3" key="1">
    <citation type="submission" date="2013-06" db="EMBL/GenBank/DDBJ databases">
        <title>Genome sequencing of Streptococcus mitis strains.</title>
        <authorList>
            <person name="Ikryannikova L.N."/>
            <person name="Ilina E.N."/>
            <person name="Kostryukova E.S."/>
            <person name="Semashko T.A."/>
            <person name="Savinova T.A."/>
            <person name="Karpova I.Y."/>
            <person name="Larin A.K."/>
            <person name="Ischenko D.S."/>
            <person name="Dubovickaya V.A."/>
            <person name="Sidorenko S.V."/>
            <person name="Govorun V.M."/>
        </authorList>
    </citation>
    <scope>NUCLEOTIDE SEQUENCE [LARGE SCALE GENOMIC DNA]</scope>
    <source>
        <strain evidence="2 3">29/42</strain>
    </source>
</reference>
<dbReference type="EMBL" id="ATAB01000006">
    <property type="protein sequence ID" value="EPR94646.1"/>
    <property type="molecule type" value="Genomic_DNA"/>
</dbReference>
<sequence length="315" mass="36159">MRSEIEKMKKSPLVKIKSRLDFIYLAYAISLGLIILFSFMGVMVDEVNNSLNIYGWIRGILNANLFLAVSLLELVFVLKRKEKILIVLRILNSLWLFKLLLDVVKGVAQSRMAATSYNVFAGIVQFTSGFLSGWSPTMERANSADMLNGYYLILYSTFFSLILLLVYCYFKYIKKEKLTFEFHLSFLSVEDIKKSYAKNKLLTVASISISISQFLYFYSLPGTINKTVSPFTYHAILALIILALAVLVVSSIASGEEKRLDTYIITLLLTFIVYNPIYIFQHGRPGLGYIVYIFGWILFGYYLVDKKWIQSERNH</sequence>
<feature type="transmembrane region" description="Helical" evidence="1">
    <location>
        <begin position="150"/>
        <end position="170"/>
    </location>
</feature>
<feature type="transmembrane region" description="Helical" evidence="1">
    <location>
        <begin position="231"/>
        <end position="253"/>
    </location>
</feature>
<dbReference type="PATRIC" id="fig|1340486.4.peg.1137"/>
<dbReference type="Proteomes" id="UP000014973">
    <property type="component" value="Unassembled WGS sequence"/>
</dbReference>
<protein>
    <submittedName>
        <fullName evidence="2">Uncharacterized protein</fullName>
    </submittedName>
</protein>
<feature type="transmembrane region" description="Helical" evidence="1">
    <location>
        <begin position="56"/>
        <end position="77"/>
    </location>
</feature>
<proteinExistence type="predicted"/>
<organism evidence="2 3">
    <name type="scientific">Streptococcus mitis 29/42</name>
    <dbReference type="NCBI Taxonomy" id="1340486"/>
    <lineage>
        <taxon>Bacteria</taxon>
        <taxon>Bacillati</taxon>
        <taxon>Bacillota</taxon>
        <taxon>Bacilli</taxon>
        <taxon>Lactobacillales</taxon>
        <taxon>Streptococcaceae</taxon>
        <taxon>Streptococcus</taxon>
        <taxon>Streptococcus mitis group</taxon>
    </lineage>
</organism>
<keyword evidence="1" id="KW-1133">Transmembrane helix</keyword>
<keyword evidence="1" id="KW-0472">Membrane</keyword>
<feature type="transmembrane region" description="Helical" evidence="1">
    <location>
        <begin position="201"/>
        <end position="219"/>
    </location>
</feature>
<accession>S7XGF2</accession>
<evidence type="ECO:0000256" key="1">
    <source>
        <dbReference type="SAM" id="Phobius"/>
    </source>
</evidence>
<evidence type="ECO:0000313" key="3">
    <source>
        <dbReference type="Proteomes" id="UP000014973"/>
    </source>
</evidence>
<evidence type="ECO:0000313" key="2">
    <source>
        <dbReference type="EMBL" id="EPR94646.1"/>
    </source>
</evidence>
<feature type="transmembrane region" description="Helical" evidence="1">
    <location>
        <begin position="286"/>
        <end position="304"/>
    </location>
</feature>
<keyword evidence="1" id="KW-0812">Transmembrane</keyword>
<gene>
    <name evidence="2" type="ORF">M060_05295</name>
</gene>
<feature type="transmembrane region" description="Helical" evidence="1">
    <location>
        <begin position="260"/>
        <end position="280"/>
    </location>
</feature>
<dbReference type="AlphaFoldDB" id="S7XGF2"/>